<proteinExistence type="predicted"/>
<evidence type="ECO:0000313" key="3">
    <source>
        <dbReference type="EMBL" id="ENV60468.1"/>
    </source>
</evidence>
<keyword evidence="1" id="KW-0560">Oxidoreductase</keyword>
<evidence type="ECO:0000313" key="4">
    <source>
        <dbReference type="Proteomes" id="UP000018433"/>
    </source>
</evidence>
<gene>
    <name evidence="3" type="ORF">F950_01695</name>
</gene>
<name>A0ABN0JYG1_9GAMM</name>
<dbReference type="PANTHER" id="PTHR13847">
    <property type="entry name" value="SARCOSINE DEHYDROGENASE-RELATED"/>
    <property type="match status" value="1"/>
</dbReference>
<protein>
    <submittedName>
        <fullName evidence="3">Glycine oxidase ThiO</fullName>
    </submittedName>
</protein>
<feature type="domain" description="FAD dependent oxidoreductase" evidence="2">
    <location>
        <begin position="5"/>
        <end position="349"/>
    </location>
</feature>
<dbReference type="PANTHER" id="PTHR13847:SF289">
    <property type="entry name" value="GLYCINE OXIDASE"/>
    <property type="match status" value="1"/>
</dbReference>
<comment type="caution">
    <text evidence="3">The sequence shown here is derived from an EMBL/GenBank/DDBJ whole genome shotgun (WGS) entry which is preliminary data.</text>
</comment>
<dbReference type="Gene3D" id="3.50.50.60">
    <property type="entry name" value="FAD/NAD(P)-binding domain"/>
    <property type="match status" value="1"/>
</dbReference>
<sequence length="377" mass="42494">MSMHIAIIGAGISGLLTALELVEHGCQVSIFDQQRAGQAASWAGGGILSPMYPWRYPHAVNTLAQHGKDLYQTWNEKLLPQTGIDFEIHNTGMLIFDESDFEIGLDYAEHFHQPMQRADYIDRGTLEQINPWIANKYQHAIYFSALSNIRNPRLLQSIVQYLKQHPRVAFFDDQSIEKFIFDQDSIQAVKSATGQVFHADQFVLATGAWSQLWSDQLGVRLPVRPVQGQMLLFKTPAHWLPTMCMNQVMYLIPRQDGHVVCGSSMADCGYSTDTDTSTQQRILEACLDMVPELAQFPVIKRWAGLRPSSPTGVPYIGMLPNIENLWLNTGHFRNGLCMGPASARLLRQLMLDQPTFTDPKPYAPERLFQGSEIELSV</sequence>
<keyword evidence="4" id="KW-1185">Reference proteome</keyword>
<dbReference type="Proteomes" id="UP000018433">
    <property type="component" value="Unassembled WGS sequence"/>
</dbReference>
<dbReference type="SUPFAM" id="SSF51905">
    <property type="entry name" value="FAD/NAD(P)-binding domain"/>
    <property type="match status" value="1"/>
</dbReference>
<evidence type="ECO:0000256" key="1">
    <source>
        <dbReference type="ARBA" id="ARBA00023002"/>
    </source>
</evidence>
<dbReference type="SUPFAM" id="SSF54373">
    <property type="entry name" value="FAD-linked reductases, C-terminal domain"/>
    <property type="match status" value="1"/>
</dbReference>
<organism evidence="3 4">
    <name type="scientific">Acinetobacter soli NIPH 2899</name>
    <dbReference type="NCBI Taxonomy" id="1217677"/>
    <lineage>
        <taxon>Bacteria</taxon>
        <taxon>Pseudomonadati</taxon>
        <taxon>Pseudomonadota</taxon>
        <taxon>Gammaproteobacteria</taxon>
        <taxon>Moraxellales</taxon>
        <taxon>Moraxellaceae</taxon>
        <taxon>Acinetobacter</taxon>
    </lineage>
</organism>
<dbReference type="Gene3D" id="3.30.9.10">
    <property type="entry name" value="D-Amino Acid Oxidase, subunit A, domain 2"/>
    <property type="match status" value="1"/>
</dbReference>
<accession>A0ABN0JYG1</accession>
<reference evidence="3 4" key="1">
    <citation type="submission" date="2013-02" db="EMBL/GenBank/DDBJ databases">
        <title>The Genome Sequence of Acinetobacter soli NIPH 2899.</title>
        <authorList>
            <consortium name="The Broad Institute Genome Sequencing Platform"/>
            <consortium name="The Broad Institute Genome Sequencing Center for Infectious Disease"/>
            <person name="Cerqueira G."/>
            <person name="Feldgarden M."/>
            <person name="Courvalin P."/>
            <person name="Perichon B."/>
            <person name="Grillot-Courvalin C."/>
            <person name="Clermont D."/>
            <person name="Rocha E."/>
            <person name="Yoon E.-J."/>
            <person name="Nemec A."/>
            <person name="Walker B."/>
            <person name="Young S.K."/>
            <person name="Zeng Q."/>
            <person name="Gargeya S."/>
            <person name="Fitzgerald M."/>
            <person name="Haas B."/>
            <person name="Abouelleil A."/>
            <person name="Alvarado L."/>
            <person name="Arachchi H.M."/>
            <person name="Berlin A.M."/>
            <person name="Chapman S.B."/>
            <person name="Dewar J."/>
            <person name="Goldberg J."/>
            <person name="Griggs A."/>
            <person name="Gujja S."/>
            <person name="Hansen M."/>
            <person name="Howarth C."/>
            <person name="Imamovic A."/>
            <person name="Larimer J."/>
            <person name="McCowan C."/>
            <person name="Murphy C."/>
            <person name="Neiman D."/>
            <person name="Pearson M."/>
            <person name="Priest M."/>
            <person name="Roberts A."/>
            <person name="Saif S."/>
            <person name="Shea T."/>
            <person name="Sisk P."/>
            <person name="Sykes S."/>
            <person name="Wortman J."/>
            <person name="Nusbaum C."/>
            <person name="Birren B."/>
        </authorList>
    </citation>
    <scope>NUCLEOTIDE SEQUENCE [LARGE SCALE GENOMIC DNA]</scope>
    <source>
        <strain evidence="3 4">NIPH 2899</strain>
    </source>
</reference>
<dbReference type="InterPro" id="IPR006076">
    <property type="entry name" value="FAD-dep_OxRdtase"/>
</dbReference>
<dbReference type="InterPro" id="IPR036188">
    <property type="entry name" value="FAD/NAD-bd_sf"/>
</dbReference>
<dbReference type="EMBL" id="APPV01000010">
    <property type="protein sequence ID" value="ENV60468.1"/>
    <property type="molecule type" value="Genomic_DNA"/>
</dbReference>
<dbReference type="Pfam" id="PF01266">
    <property type="entry name" value="DAO"/>
    <property type="match status" value="1"/>
</dbReference>
<evidence type="ECO:0000259" key="2">
    <source>
        <dbReference type="Pfam" id="PF01266"/>
    </source>
</evidence>